<gene>
    <name evidence="2" type="primary">Ubr3</name>
    <name evidence="2" type="ORF">SNAT2548_LOCUS11583</name>
</gene>
<feature type="compositionally biased region" description="Pro residues" evidence="1">
    <location>
        <begin position="635"/>
        <end position="646"/>
    </location>
</feature>
<dbReference type="PANTHER" id="PTHR33050">
    <property type="entry name" value="REVERSE TRANSCRIPTASE DOMAIN-CONTAINING PROTEIN"/>
    <property type="match status" value="1"/>
</dbReference>
<dbReference type="Proteomes" id="UP000604046">
    <property type="component" value="Unassembled WGS sequence"/>
</dbReference>
<dbReference type="PANTHER" id="PTHR33050:SF7">
    <property type="entry name" value="RIBONUCLEASE H"/>
    <property type="match status" value="1"/>
</dbReference>
<evidence type="ECO:0000256" key="1">
    <source>
        <dbReference type="SAM" id="MobiDB-lite"/>
    </source>
</evidence>
<dbReference type="InterPro" id="IPR043502">
    <property type="entry name" value="DNA/RNA_pol_sf"/>
</dbReference>
<feature type="compositionally biased region" description="Acidic residues" evidence="1">
    <location>
        <begin position="162"/>
        <end position="173"/>
    </location>
</feature>
<reference evidence="2" key="1">
    <citation type="submission" date="2021-02" db="EMBL/GenBank/DDBJ databases">
        <authorList>
            <person name="Dougan E. K."/>
            <person name="Rhodes N."/>
            <person name="Thang M."/>
            <person name="Chan C."/>
        </authorList>
    </citation>
    <scope>NUCLEOTIDE SEQUENCE</scope>
</reference>
<feature type="region of interest" description="Disordered" evidence="1">
    <location>
        <begin position="632"/>
        <end position="666"/>
    </location>
</feature>
<dbReference type="InterPro" id="IPR052055">
    <property type="entry name" value="Hepadnavirus_pol/RT"/>
</dbReference>
<name>A0A812LTD8_9DINO</name>
<accession>A0A812LTD8</accession>
<proteinExistence type="predicted"/>
<sequence>MAGATGNDWAQQLGEALLDVHTESPDRDFLLGYEKGPMPYSTALAHFRRCLVKYTSLTVEDARKFTLHSLKTTLLTWGLQLQVGVEERAAQGHHRLRNSSGCVEKYRRDDVLPALRCQRSVIKAVRAGWVPCTALARGIVAVPEKDPGALLVQRCEPGQMESDTETEDEDDGSDASSMLAADCDELDTDSVQSDALSAASDAENEVLLEAGPWILNLVSGWYHRAVRREPSTRAAASEEAQYGKACRPGGELGDRYEVRAKDPGMEGFSPCHQSAWLALAPEWALVVLGSLLTGPLALWVRCGGQLMLGARFGRLLGALKWDVYYFVLRVDCVFVRSTMVDAGVSDKMADLVVKLGYDSEELFCGAFVDQAAFESWLVKLRSKAGDTELERLDDDEWATHPVAARLRVFWKKCQKLPLLALQPRGPDGGASTASLALMPVQSASRLTPSDRERLRRKLEADYTSEGVTAETMPALCYLQAIHQQKQDKLWEWLPWRRILSEEQLLEVKARRSRATPDSQADEWDLDLVGAALRVQHTLETRAHAFAMVDACHLHSWTVYVKKFMHLYAKKPMENFRPPTVLEAEAADRSVLEEVFQLCFSGHSLSDALAHVVVDRDMLRHVLVERPKAGKVEKVPLPPSPLPPLPRRPGLGNGKRRPSEAPRAPGKRLRNGECWDWVDGKCSSKMCRFKHDCAVCGDKSHHAAVMVAAFGQMRIGCPRAVDVLRQDVVAFLRSRGWQCTARVAEGQPFTLGIWDALLGYLQDCDADLPDILQKGVPTGILSEIPASGVWHPVDRPERPCLELLVRDEPWASATDDSDCLMRLVQADIDAGFAEWSSDPRLVGDSSVSNANLLCRILEKVELPSLFDVSEFLSRAWTAFSLDVAKAHKRIRIDPAERGFSIFVAVDKQGRKHWFVDNTAHFGASWVGYWWARAAGAFVRCAHVLLHDSHFLVIYVDDLLALFPRHRAPFLACLCIMLATSMGVPISWRKLQLADSLRWIGWDICLGRRPAATLPLDKRAVLLAVLQPLRSPGASVTRRDLRKLVGRLCWFTAGLRWLRPWLAMWFHALAKPKLRLQCLDREQIEEVAGTLDDTMLVSWPCATSDVQAGVCLKHPIASDSGTVVLSSDEARVASFFLDVVKANVPVQLATTAGISGAAAADAFAEGDQAGLGGWWIEPGEHIHPRNIRYFAISLRLRDLPAWFLKPLEKGDRNLQPLIAAFEALAQLVLLECRCLSLPRTGDIGWLAMRQECDNMGVVGASAKGMSLKEPLASVLQSAGLFCAEHGLDLRITHVAGVRNKWADALSRGYAVDAEFWDMLDERRRVRPDWRRLLELGRCPVMPRGL</sequence>
<feature type="region of interest" description="Disordered" evidence="1">
    <location>
        <begin position="154"/>
        <end position="176"/>
    </location>
</feature>
<protein>
    <submittedName>
        <fullName evidence="2">Ubr3 protein</fullName>
    </submittedName>
</protein>
<comment type="caution">
    <text evidence="2">The sequence shown here is derived from an EMBL/GenBank/DDBJ whole genome shotgun (WGS) entry which is preliminary data.</text>
</comment>
<evidence type="ECO:0000313" key="2">
    <source>
        <dbReference type="EMBL" id="CAE7245480.1"/>
    </source>
</evidence>
<evidence type="ECO:0000313" key="3">
    <source>
        <dbReference type="Proteomes" id="UP000604046"/>
    </source>
</evidence>
<organism evidence="2 3">
    <name type="scientific">Symbiodinium natans</name>
    <dbReference type="NCBI Taxonomy" id="878477"/>
    <lineage>
        <taxon>Eukaryota</taxon>
        <taxon>Sar</taxon>
        <taxon>Alveolata</taxon>
        <taxon>Dinophyceae</taxon>
        <taxon>Suessiales</taxon>
        <taxon>Symbiodiniaceae</taxon>
        <taxon>Symbiodinium</taxon>
    </lineage>
</organism>
<dbReference type="OrthoDB" id="440078at2759"/>
<dbReference type="EMBL" id="CAJNDS010001050">
    <property type="protein sequence ID" value="CAE7245480.1"/>
    <property type="molecule type" value="Genomic_DNA"/>
</dbReference>
<keyword evidence="3" id="KW-1185">Reference proteome</keyword>
<dbReference type="SUPFAM" id="SSF56672">
    <property type="entry name" value="DNA/RNA polymerases"/>
    <property type="match status" value="1"/>
</dbReference>